<proteinExistence type="predicted"/>
<name>A0A9P9IUB7_9HYPO</name>
<comment type="caution">
    <text evidence="1">The sequence shown here is derived from an EMBL/GenBank/DDBJ whole genome shotgun (WGS) entry which is preliminary data.</text>
</comment>
<organism evidence="1 2">
    <name type="scientific">Dactylonectria estremocensis</name>
    <dbReference type="NCBI Taxonomy" id="1079267"/>
    <lineage>
        <taxon>Eukaryota</taxon>
        <taxon>Fungi</taxon>
        <taxon>Dikarya</taxon>
        <taxon>Ascomycota</taxon>
        <taxon>Pezizomycotina</taxon>
        <taxon>Sordariomycetes</taxon>
        <taxon>Hypocreomycetidae</taxon>
        <taxon>Hypocreales</taxon>
        <taxon>Nectriaceae</taxon>
        <taxon>Dactylonectria</taxon>
    </lineage>
</organism>
<reference evidence="1" key="1">
    <citation type="journal article" date="2021" name="Nat. Commun.">
        <title>Genetic determinants of endophytism in the Arabidopsis root mycobiome.</title>
        <authorList>
            <person name="Mesny F."/>
            <person name="Miyauchi S."/>
            <person name="Thiergart T."/>
            <person name="Pickel B."/>
            <person name="Atanasova L."/>
            <person name="Karlsson M."/>
            <person name="Huettel B."/>
            <person name="Barry K.W."/>
            <person name="Haridas S."/>
            <person name="Chen C."/>
            <person name="Bauer D."/>
            <person name="Andreopoulos W."/>
            <person name="Pangilinan J."/>
            <person name="LaButti K."/>
            <person name="Riley R."/>
            <person name="Lipzen A."/>
            <person name="Clum A."/>
            <person name="Drula E."/>
            <person name="Henrissat B."/>
            <person name="Kohler A."/>
            <person name="Grigoriev I.V."/>
            <person name="Martin F.M."/>
            <person name="Hacquard S."/>
        </authorList>
    </citation>
    <scope>NUCLEOTIDE SEQUENCE</scope>
    <source>
        <strain evidence="1">MPI-CAGE-AT-0021</strain>
    </source>
</reference>
<accession>A0A9P9IUB7</accession>
<evidence type="ECO:0000313" key="1">
    <source>
        <dbReference type="EMBL" id="KAH7131375.1"/>
    </source>
</evidence>
<protein>
    <submittedName>
        <fullName evidence="1">Uncharacterized protein</fullName>
    </submittedName>
</protein>
<evidence type="ECO:0000313" key="2">
    <source>
        <dbReference type="Proteomes" id="UP000717696"/>
    </source>
</evidence>
<dbReference type="EMBL" id="JAGMUU010000019">
    <property type="protein sequence ID" value="KAH7131375.1"/>
    <property type="molecule type" value="Genomic_DNA"/>
</dbReference>
<gene>
    <name evidence="1" type="ORF">B0J13DRAFT_529374</name>
</gene>
<dbReference type="AlphaFoldDB" id="A0A9P9IUB7"/>
<sequence length="120" mass="13014">MTITRSIGCREAVLAMIWAVVGLRRGESSRLSQSPGWVDDVGYDVFGQVWRENISHHMAGGCGAGIEEAQQPGDVRNGAKAGSIGTHEFYDVIDEGLGQRLGDTPTRYETRLASLTTPQH</sequence>
<keyword evidence="2" id="KW-1185">Reference proteome</keyword>
<dbReference type="Proteomes" id="UP000717696">
    <property type="component" value="Unassembled WGS sequence"/>
</dbReference>